<evidence type="ECO:0000313" key="16">
    <source>
        <dbReference type="EMBL" id="KAJ6648254.1"/>
    </source>
</evidence>
<protein>
    <recommendedName>
        <fullName evidence="3">ABC-type xenobiotic transporter</fullName>
        <ecNumber evidence="3">7.6.2.2</ecNumber>
    </recommendedName>
</protein>
<keyword evidence="17" id="KW-1185">Reference proteome</keyword>
<feature type="transmembrane region" description="Helical" evidence="13">
    <location>
        <begin position="328"/>
        <end position="350"/>
    </location>
</feature>
<dbReference type="InterPro" id="IPR003593">
    <property type="entry name" value="AAA+_ATPase"/>
</dbReference>
<dbReference type="Pfam" id="PF00005">
    <property type="entry name" value="ABC_tran"/>
    <property type="match status" value="2"/>
</dbReference>
<dbReference type="PANTHER" id="PTHR24223:SF330">
    <property type="entry name" value="ATP-BINDING CASSETTE SUB-FAMILY C MEMBER 10"/>
    <property type="match status" value="1"/>
</dbReference>
<evidence type="ECO:0000256" key="11">
    <source>
        <dbReference type="ARBA" id="ARBA00023136"/>
    </source>
</evidence>
<dbReference type="GO" id="GO:0016020">
    <property type="term" value="C:membrane"/>
    <property type="evidence" value="ECO:0007669"/>
    <property type="project" value="UniProtKB-SubCell"/>
</dbReference>
<dbReference type="PROSITE" id="PS50929">
    <property type="entry name" value="ABC_TM1F"/>
    <property type="match status" value="2"/>
</dbReference>
<organism evidence="16 17">
    <name type="scientific">Pseudolycoriella hygida</name>
    <dbReference type="NCBI Taxonomy" id="35572"/>
    <lineage>
        <taxon>Eukaryota</taxon>
        <taxon>Metazoa</taxon>
        <taxon>Ecdysozoa</taxon>
        <taxon>Arthropoda</taxon>
        <taxon>Hexapoda</taxon>
        <taxon>Insecta</taxon>
        <taxon>Pterygota</taxon>
        <taxon>Neoptera</taxon>
        <taxon>Endopterygota</taxon>
        <taxon>Diptera</taxon>
        <taxon>Nematocera</taxon>
        <taxon>Sciaroidea</taxon>
        <taxon>Sciaridae</taxon>
        <taxon>Pseudolycoriella</taxon>
    </lineage>
</organism>
<feature type="domain" description="ABC transporter" evidence="14">
    <location>
        <begin position="1224"/>
        <end position="1456"/>
    </location>
</feature>
<comment type="catalytic activity">
    <reaction evidence="12">
        <text>ATP + H2O + xenobioticSide 1 = ADP + phosphate + xenobioticSide 2.</text>
        <dbReference type="EC" id="7.6.2.2"/>
    </reaction>
</comment>
<evidence type="ECO:0000259" key="15">
    <source>
        <dbReference type="PROSITE" id="PS50929"/>
    </source>
</evidence>
<dbReference type="InterPro" id="IPR011527">
    <property type="entry name" value="ABC1_TM_dom"/>
</dbReference>
<dbReference type="PANTHER" id="PTHR24223">
    <property type="entry name" value="ATP-BINDING CASSETTE SUB-FAMILY C"/>
    <property type="match status" value="1"/>
</dbReference>
<evidence type="ECO:0000313" key="17">
    <source>
        <dbReference type="Proteomes" id="UP001151699"/>
    </source>
</evidence>
<evidence type="ECO:0000256" key="4">
    <source>
        <dbReference type="ARBA" id="ARBA00022448"/>
    </source>
</evidence>
<sequence>MDWNSTLLCPTGLSPWAPGSNNIAPCFQQLFLQIPVAILFAIISSYHCGRKSDYLVVRNKAQKLAIKIRLVAVFTLGLIPLFQFYDAASNDIHVWPIDLLVGCVQLLAFFVHLGFLLTQRLYGDVSQRGPLSLGVIWCVIFLLNIIWIFEGNPWPRSYLAIVMHAVYACTLIPSGEAEIVTLRQTQEDERAALLGNAYIRFQDSMDENILGEADDGVGFLSKMIFYWVNPLIKKGIAGKLKKVDDLFDLPESLNIACLAETFFFYVGSSRSLFRALHKSFCREFYSIGLLRLTADMSGFAGPLLLGGLLTNSENADGNNDTIEHYQPYLYALGLFGSTLLAAVCGTHFNWRMSIITMKMRISLVSQIYSHSLAAKTLSNSPDILNLMSTDVDRIVNSCISFHSFWSIPFQLFITLYLLYTQIGSAFIAGVVFAVALIPINRFIAVKIGTYSQKLMGAKDDRVSITSEALTGVKQIKLLAWEEIFIKKIQSCRMEELKFLSKRKYLDALCVYFWATTPVLMCLLTFGVSVLLGHPLTAASTFTSVALLNMLIGPLNAFPWVLNGLIEAWVSLKRVQELIDVEDIDLKSYYSVLTTKNSSRTNRPTVFTAENACFEFDEKRNRLTTNVDVETITDFKLDNVNIDVRQGELICIEGPVGGGKSSLLMAIMAEMKLSAGTVSLRDVDEGFGYVSQNPWLQRGTIRENIIWGSVYDEIRYKKVLFACALLDDIAALGGDEIGVGEGGRTLSGGQRARVALARAVYQDKKCKLEFLESDSIAARVYLLDDVLAAVDTHVAKHIIKHCLLDLLKHTTRLIVTENRVLTFHANHVLHVGDGTVRFSEVTFEDYDDDGYMDDCETPMNSEKKFNEDVDEDRRSLDSVMLEETKEFGTLSSHVLTSYWKATGGCLGFMVLLSVVLMQVTRNLSDAWLAHWVSSNTTQNSTDSTEFYLKIYTSIAVTNSIVTFVRAFLFAYAGIKAAKFVHNKLLTCVFYAKFYFFDVTPLGRLLNRFSSDTYTVDDSLPFILNIFLAQLVGLIGAISISIYAMPWLGLLIVPLCPIYLSIQSRYRQSSRDIKRLSSNALSPLYSHFTETLQGLTTIRAMRHTKRFKRDFAVKLEESIRAQLTSAAAQQWLALRLQFVGCVLVGGSGVVAVITSAHLNNPGMVGLAISYSLSITGLLGGVLSAFAETEQEFVAVERVGKYCSLEPEVSADGSVNPPFGWPCQGVISFKDVSLKYRDHLLPSLVDISLETSACERLGIVGRTGAGKSSILSALMRVAPLSAGRITIDCVDIATLPLNVLRNRIALVPQEPLIFAGTIRENLDPSGLHLDSSIWNAINQCLATPLVQSLGGLSAELASGGSNLSSGQKQLLCLARAFLKNSKIVCIDEGTANLDNDSETAIQLVLRSAFRSSTVLLISHRLTLQQTDRIIVMDHGQIIEQGHSTDLANDSNSLFHGMLLSQGIRNFNRDTNGELL</sequence>
<feature type="transmembrane region" description="Helical" evidence="13">
    <location>
        <begin position="897"/>
        <end position="918"/>
    </location>
</feature>
<proteinExistence type="inferred from homology"/>
<feature type="transmembrane region" description="Helical" evidence="13">
    <location>
        <begin position="129"/>
        <end position="149"/>
    </location>
</feature>
<dbReference type="GO" id="GO:0016887">
    <property type="term" value="F:ATP hydrolysis activity"/>
    <property type="evidence" value="ECO:0007669"/>
    <property type="project" value="InterPro"/>
</dbReference>
<evidence type="ECO:0000256" key="10">
    <source>
        <dbReference type="ARBA" id="ARBA00022989"/>
    </source>
</evidence>
<dbReference type="SUPFAM" id="SSF52540">
    <property type="entry name" value="P-loop containing nucleoside triphosphate hydrolases"/>
    <property type="match status" value="2"/>
</dbReference>
<dbReference type="Proteomes" id="UP001151699">
    <property type="component" value="Chromosome A"/>
</dbReference>
<feature type="transmembrane region" description="Helical" evidence="13">
    <location>
        <begin position="1025"/>
        <end position="1058"/>
    </location>
</feature>
<feature type="transmembrane region" description="Helical" evidence="13">
    <location>
        <begin position="1136"/>
        <end position="1156"/>
    </location>
</feature>
<dbReference type="FunFam" id="3.40.50.300:FF:000630">
    <property type="entry name" value="ATP-binding cassette (ABC) transporter, putative"/>
    <property type="match status" value="1"/>
</dbReference>
<comment type="similarity">
    <text evidence="2">Belongs to the ABC transporter superfamily. ABCC family. Conjugate transporter (TC 3.A.1.208) subfamily.</text>
</comment>
<keyword evidence="9" id="KW-1278">Translocase</keyword>
<keyword evidence="8 16" id="KW-0067">ATP-binding</keyword>
<dbReference type="SMART" id="SM00382">
    <property type="entry name" value="AAA"/>
    <property type="match status" value="2"/>
</dbReference>
<feature type="transmembrane region" description="Helical" evidence="13">
    <location>
        <begin position="1162"/>
        <end position="1184"/>
    </location>
</feature>
<keyword evidence="10 13" id="KW-1133">Transmembrane helix</keyword>
<dbReference type="OrthoDB" id="6500128at2759"/>
<keyword evidence="4" id="KW-0813">Transport</keyword>
<feature type="transmembrane region" description="Helical" evidence="13">
    <location>
        <begin position="30"/>
        <end position="48"/>
    </location>
</feature>
<dbReference type="PROSITE" id="PS00211">
    <property type="entry name" value="ABC_TRANSPORTER_1"/>
    <property type="match status" value="2"/>
</dbReference>
<keyword evidence="5 13" id="KW-0812">Transmembrane</keyword>
<dbReference type="FunFam" id="1.20.1560.10:FF:000113">
    <property type="entry name" value="ABC transporter, putative"/>
    <property type="match status" value="1"/>
</dbReference>
<feature type="transmembrane region" description="Helical" evidence="13">
    <location>
        <begin position="543"/>
        <end position="565"/>
    </location>
</feature>
<evidence type="ECO:0000256" key="9">
    <source>
        <dbReference type="ARBA" id="ARBA00022967"/>
    </source>
</evidence>
<evidence type="ECO:0000256" key="1">
    <source>
        <dbReference type="ARBA" id="ARBA00004370"/>
    </source>
</evidence>
<feature type="domain" description="ABC transporter" evidence="14">
    <location>
        <begin position="621"/>
        <end position="857"/>
    </location>
</feature>
<feature type="transmembrane region" description="Helical" evidence="13">
    <location>
        <begin position="508"/>
        <end position="531"/>
    </location>
</feature>
<feature type="transmembrane region" description="Helical" evidence="13">
    <location>
        <begin position="394"/>
        <end position="419"/>
    </location>
</feature>
<reference evidence="16" key="1">
    <citation type="submission" date="2022-07" db="EMBL/GenBank/DDBJ databases">
        <authorList>
            <person name="Trinca V."/>
            <person name="Uliana J.V.C."/>
            <person name="Torres T.T."/>
            <person name="Ward R.J."/>
            <person name="Monesi N."/>
        </authorList>
    </citation>
    <scope>NUCLEOTIDE SEQUENCE</scope>
    <source>
        <strain evidence="16">HSMRA1968</strain>
        <tissue evidence="16">Whole embryos</tissue>
    </source>
</reference>
<evidence type="ECO:0000256" key="2">
    <source>
        <dbReference type="ARBA" id="ARBA00009726"/>
    </source>
</evidence>
<dbReference type="CDD" id="cd03250">
    <property type="entry name" value="ABCC_MRP_domain1"/>
    <property type="match status" value="1"/>
</dbReference>
<dbReference type="InterPro" id="IPR003439">
    <property type="entry name" value="ABC_transporter-like_ATP-bd"/>
</dbReference>
<dbReference type="Gene3D" id="3.40.50.300">
    <property type="entry name" value="P-loop containing nucleotide triphosphate hydrolases"/>
    <property type="match status" value="2"/>
</dbReference>
<feature type="transmembrane region" description="Helical" evidence="13">
    <location>
        <begin position="983"/>
        <end position="1005"/>
    </location>
</feature>
<evidence type="ECO:0000256" key="5">
    <source>
        <dbReference type="ARBA" id="ARBA00022692"/>
    </source>
</evidence>
<evidence type="ECO:0000256" key="7">
    <source>
        <dbReference type="ARBA" id="ARBA00022741"/>
    </source>
</evidence>
<name>A0A9Q0NDH8_9DIPT</name>
<dbReference type="CDD" id="cd18605">
    <property type="entry name" value="ABC_6TM_MRP7_D2_like"/>
    <property type="match status" value="1"/>
</dbReference>
<evidence type="ECO:0000256" key="8">
    <source>
        <dbReference type="ARBA" id="ARBA00022840"/>
    </source>
</evidence>
<dbReference type="CDD" id="cd03244">
    <property type="entry name" value="ABCC_MRP_domain2"/>
    <property type="match status" value="1"/>
</dbReference>
<dbReference type="GO" id="GO:0005524">
    <property type="term" value="F:ATP binding"/>
    <property type="evidence" value="ECO:0007669"/>
    <property type="project" value="UniProtKB-KW"/>
</dbReference>
<evidence type="ECO:0000256" key="6">
    <source>
        <dbReference type="ARBA" id="ARBA00022737"/>
    </source>
</evidence>
<dbReference type="SUPFAM" id="SSF90123">
    <property type="entry name" value="ABC transporter transmembrane region"/>
    <property type="match status" value="2"/>
</dbReference>
<dbReference type="EC" id="7.6.2.2" evidence="3"/>
<feature type="transmembrane region" description="Helical" evidence="13">
    <location>
        <begin position="97"/>
        <end position="117"/>
    </location>
</feature>
<dbReference type="InterPro" id="IPR017871">
    <property type="entry name" value="ABC_transporter-like_CS"/>
</dbReference>
<feature type="transmembrane region" description="Helical" evidence="13">
    <location>
        <begin position="285"/>
        <end position="308"/>
    </location>
</feature>
<comment type="subcellular location">
    <subcellularLocation>
        <location evidence="1">Membrane</location>
    </subcellularLocation>
</comment>
<evidence type="ECO:0000256" key="3">
    <source>
        <dbReference type="ARBA" id="ARBA00012191"/>
    </source>
</evidence>
<dbReference type="FunFam" id="1.20.1560.10:FF:000037">
    <property type="entry name" value="ATP-binding cassette subfamily C member 10"/>
    <property type="match status" value="1"/>
</dbReference>
<comment type="caution">
    <text evidence="16">The sequence shown here is derived from an EMBL/GenBank/DDBJ whole genome shotgun (WGS) entry which is preliminary data.</text>
</comment>
<evidence type="ECO:0000256" key="13">
    <source>
        <dbReference type="SAM" id="Phobius"/>
    </source>
</evidence>
<dbReference type="GO" id="GO:0008559">
    <property type="term" value="F:ABC-type xenobiotic transporter activity"/>
    <property type="evidence" value="ECO:0007669"/>
    <property type="project" value="UniProtKB-EC"/>
</dbReference>
<dbReference type="Gene3D" id="1.20.1560.10">
    <property type="entry name" value="ABC transporter type 1, transmembrane domain"/>
    <property type="match status" value="2"/>
</dbReference>
<keyword evidence="6" id="KW-0677">Repeat</keyword>
<gene>
    <name evidence="16" type="primary">ABCC10</name>
    <name evidence="16" type="ORF">Bhyg_03481</name>
</gene>
<evidence type="ECO:0000259" key="14">
    <source>
        <dbReference type="PROSITE" id="PS50893"/>
    </source>
</evidence>
<dbReference type="InterPro" id="IPR050173">
    <property type="entry name" value="ABC_transporter_C-like"/>
</dbReference>
<dbReference type="PROSITE" id="PS50893">
    <property type="entry name" value="ABC_TRANSPORTER_2"/>
    <property type="match status" value="2"/>
</dbReference>
<feature type="transmembrane region" description="Helical" evidence="13">
    <location>
        <begin position="68"/>
        <end position="85"/>
    </location>
</feature>
<feature type="domain" description="ABC transmembrane type-1" evidence="15">
    <location>
        <begin position="907"/>
        <end position="1188"/>
    </location>
</feature>
<evidence type="ECO:0000256" key="12">
    <source>
        <dbReference type="ARBA" id="ARBA00034018"/>
    </source>
</evidence>
<dbReference type="EMBL" id="WJQU01000001">
    <property type="protein sequence ID" value="KAJ6648254.1"/>
    <property type="molecule type" value="Genomic_DNA"/>
</dbReference>
<dbReference type="Pfam" id="PF00664">
    <property type="entry name" value="ABC_membrane"/>
    <property type="match status" value="2"/>
</dbReference>
<feature type="transmembrane region" description="Helical" evidence="13">
    <location>
        <begin position="949"/>
        <end position="971"/>
    </location>
</feature>
<feature type="transmembrane region" description="Helical" evidence="13">
    <location>
        <begin position="425"/>
        <end position="445"/>
    </location>
</feature>
<dbReference type="CDD" id="cd18598">
    <property type="entry name" value="ABC_6TM_MRP7_D1_like"/>
    <property type="match status" value="1"/>
</dbReference>
<keyword evidence="7" id="KW-0547">Nucleotide-binding</keyword>
<accession>A0A9Q0NDH8</accession>
<feature type="domain" description="ABC transmembrane type-1" evidence="15">
    <location>
        <begin position="287"/>
        <end position="566"/>
    </location>
</feature>
<dbReference type="InterPro" id="IPR027417">
    <property type="entry name" value="P-loop_NTPase"/>
</dbReference>
<dbReference type="InterPro" id="IPR036640">
    <property type="entry name" value="ABC1_TM_sf"/>
</dbReference>
<keyword evidence="11 13" id="KW-0472">Membrane</keyword>